<dbReference type="Pfam" id="PF05159">
    <property type="entry name" value="Capsule_synth"/>
    <property type="match status" value="2"/>
</dbReference>
<comment type="caution">
    <text evidence="1">The sequence shown here is derived from an EMBL/GenBank/DDBJ whole genome shotgun (WGS) entry which is preliminary data.</text>
</comment>
<evidence type="ECO:0000313" key="2">
    <source>
        <dbReference type="Proteomes" id="UP000075573"/>
    </source>
</evidence>
<name>A0A149QYK5_9PROT</name>
<dbReference type="GO" id="GO:0000271">
    <property type="term" value="P:polysaccharide biosynthetic process"/>
    <property type="evidence" value="ECO:0007669"/>
    <property type="project" value="InterPro"/>
</dbReference>
<accession>A0A149QYK5</accession>
<evidence type="ECO:0000313" key="1">
    <source>
        <dbReference type="EMBL" id="KXV02351.1"/>
    </source>
</evidence>
<sequence length="595" mass="65494">MRPGVISPVNPLPLILSAPPLGNPVHPLTQIRSTIPHQTAEGLVSPEHIRNNPAVRMISEARVGGMFWERPAATTAPIVVCVPPHAEYALQMWRKAKEWTSPTRLLLVTPHDGVQWRRMRNEARAEGAQALSENVDPHSLLDGTRTFFLPPKGLTTLSALGALTGHSILRPDRDEGWQPDLHAPSAALHILHAATEYRSPFSGLPIDILDAISLLTEWKHILTSNRTISVCVGMSFWKRARMREFFATAEKRRPFPLFRRTTTSVLAVAHARKGQNGIAVWATRIPRKLEQTAQKNHLPFFRIEDGFIRSVGLGSGFLPPASIIADSRGPYYDPARPSDLEVLLATHPLGESLQKRARALIGLIRTQNISKYSAGGSIPAFDAPAGRRIILVPGQVADDMSVRLGGGSIKGNMDLLRRVRATCPDAFIVYRPHPDVDAGHRAGAIPDADVLHVADRISRGGGMAPLLDAVDEVHTLTSLTGFEAVMRGLPVTTYGQPFYAGWGLTHDLAPVARRSRRLNIAQLTAATLLLYPRYIDPLTGLFCGPEVLIDRFKTPEVWRPDLLMRLRGAQGGIRRAFVQGVHTVLQTRAKKKDWS</sequence>
<protein>
    <submittedName>
        <fullName evidence="1">Capsular biosynthesis protein</fullName>
    </submittedName>
</protein>
<proteinExistence type="predicted"/>
<dbReference type="PATRIC" id="fig|442.7.peg.467"/>
<dbReference type="EMBL" id="LHZB01000098">
    <property type="protein sequence ID" value="KXV02351.1"/>
    <property type="molecule type" value="Genomic_DNA"/>
</dbReference>
<organism evidence="1 2">
    <name type="scientific">Gluconobacter potus</name>
    <dbReference type="NCBI Taxonomy" id="2724927"/>
    <lineage>
        <taxon>Bacteria</taxon>
        <taxon>Pseudomonadati</taxon>
        <taxon>Pseudomonadota</taxon>
        <taxon>Alphaproteobacteria</taxon>
        <taxon>Acetobacterales</taxon>
        <taxon>Acetobacteraceae</taxon>
        <taxon>Gluconobacter</taxon>
    </lineage>
</organism>
<dbReference type="CDD" id="cd16439">
    <property type="entry name" value="beta_Kdo_transferase_KpsC_2"/>
    <property type="match status" value="1"/>
</dbReference>
<dbReference type="GO" id="GO:0015774">
    <property type="term" value="P:polysaccharide transport"/>
    <property type="evidence" value="ECO:0007669"/>
    <property type="project" value="InterPro"/>
</dbReference>
<dbReference type="InterPro" id="IPR007833">
    <property type="entry name" value="Capsule_polysaccharide_synth"/>
</dbReference>
<dbReference type="AlphaFoldDB" id="A0A149QYK5"/>
<gene>
    <name evidence="1" type="ORF">AD929_03100</name>
</gene>
<dbReference type="Proteomes" id="UP000075573">
    <property type="component" value="Unassembled WGS sequence"/>
</dbReference>
<reference evidence="1 2" key="1">
    <citation type="submission" date="2015-06" db="EMBL/GenBank/DDBJ databases">
        <title>Improved classification and identification of acetic acid bacteria using matrix-assisted laser desorption/ionization time-of-flight mass spectrometry; Gluconobacter nephelii and Gluconobacter uchimurae are later heterotypic synonyms of Gluconobacter japonicus and Gluconobacter oxydans, respectively.</title>
        <authorList>
            <person name="Li L."/>
            <person name="Cleenwerck I."/>
            <person name="De Vuyst L."/>
            <person name="Vandamme P."/>
        </authorList>
    </citation>
    <scope>NUCLEOTIDE SEQUENCE [LARGE SCALE GENOMIC DNA]</scope>
    <source>
        <strain evidence="1 2">LMG 1764</strain>
    </source>
</reference>